<reference evidence="2" key="1">
    <citation type="submission" date="2020-03" db="EMBL/GenBank/DDBJ databases">
        <authorList>
            <person name="Weist P."/>
        </authorList>
    </citation>
    <scope>NUCLEOTIDE SEQUENCE</scope>
</reference>
<feature type="compositionally biased region" description="Polar residues" evidence="1">
    <location>
        <begin position="139"/>
        <end position="156"/>
    </location>
</feature>
<organism evidence="2 3">
    <name type="scientific">Pleuronectes platessa</name>
    <name type="common">European plaice</name>
    <dbReference type="NCBI Taxonomy" id="8262"/>
    <lineage>
        <taxon>Eukaryota</taxon>
        <taxon>Metazoa</taxon>
        <taxon>Chordata</taxon>
        <taxon>Craniata</taxon>
        <taxon>Vertebrata</taxon>
        <taxon>Euteleostomi</taxon>
        <taxon>Actinopterygii</taxon>
        <taxon>Neopterygii</taxon>
        <taxon>Teleostei</taxon>
        <taxon>Neoteleostei</taxon>
        <taxon>Acanthomorphata</taxon>
        <taxon>Carangaria</taxon>
        <taxon>Pleuronectiformes</taxon>
        <taxon>Pleuronectoidei</taxon>
        <taxon>Pleuronectidae</taxon>
        <taxon>Pleuronectes</taxon>
    </lineage>
</organism>
<keyword evidence="3" id="KW-1185">Reference proteome</keyword>
<evidence type="ECO:0000313" key="3">
    <source>
        <dbReference type="Proteomes" id="UP001153269"/>
    </source>
</evidence>
<sequence>MEKAIVITDMKSFECSSPSELDRKFFGEQSLMLSLSLEQLSTSRASNETMADGSDSRLSSLGFLCLSSDPLSPTVTISVNNLNTQEKDNSHLAVPLQGRSSTPYVFLQKRQKAALSDQSFSDLAASQMSWDVSLIKSESNSPKPFIESSTLDSTLSPKPPSTQPSLAEVSP</sequence>
<dbReference type="EMBL" id="CADEAL010003980">
    <property type="protein sequence ID" value="CAB1448477.1"/>
    <property type="molecule type" value="Genomic_DNA"/>
</dbReference>
<comment type="caution">
    <text evidence="2">The sequence shown here is derived from an EMBL/GenBank/DDBJ whole genome shotgun (WGS) entry which is preliminary data.</text>
</comment>
<evidence type="ECO:0000256" key="1">
    <source>
        <dbReference type="SAM" id="MobiDB-lite"/>
    </source>
</evidence>
<accession>A0A9N7YXU4</accession>
<dbReference type="Proteomes" id="UP001153269">
    <property type="component" value="Unassembled WGS sequence"/>
</dbReference>
<proteinExistence type="predicted"/>
<protein>
    <submittedName>
        <fullName evidence="2">Uncharacterized protein</fullName>
    </submittedName>
</protein>
<dbReference type="AlphaFoldDB" id="A0A9N7YXU4"/>
<gene>
    <name evidence="2" type="ORF">PLEPLA_LOCUS36129</name>
</gene>
<name>A0A9N7YXU4_PLEPL</name>
<evidence type="ECO:0000313" key="2">
    <source>
        <dbReference type="EMBL" id="CAB1448477.1"/>
    </source>
</evidence>
<feature type="region of interest" description="Disordered" evidence="1">
    <location>
        <begin position="139"/>
        <end position="171"/>
    </location>
</feature>